<dbReference type="Gene3D" id="3.40.50.720">
    <property type="entry name" value="NAD(P)-binding Rossmann-like Domain"/>
    <property type="match status" value="1"/>
</dbReference>
<dbReference type="Gene3D" id="1.10.10.10">
    <property type="entry name" value="Winged helix-like DNA-binding domain superfamily/Winged helix DNA-binding domain"/>
    <property type="match status" value="1"/>
</dbReference>
<evidence type="ECO:0000259" key="8">
    <source>
        <dbReference type="SMART" id="SM00881"/>
    </source>
</evidence>
<keyword evidence="2 7" id="KW-0678">Repressor</keyword>
<evidence type="ECO:0000313" key="10">
    <source>
        <dbReference type="Proteomes" id="UP000183461"/>
    </source>
</evidence>
<keyword evidence="3 7" id="KW-0805">Transcription regulation</keyword>
<dbReference type="Pfam" id="PF06971">
    <property type="entry name" value="Put_DNA-bind_N"/>
    <property type="match status" value="1"/>
</dbReference>
<dbReference type="HAMAP" id="MF_01131">
    <property type="entry name" value="Rex"/>
    <property type="match status" value="1"/>
</dbReference>
<dbReference type="InterPro" id="IPR003781">
    <property type="entry name" value="CoA-bd"/>
</dbReference>
<comment type="function">
    <text evidence="7">Modulates transcription in response to changes in cellular NADH/NAD(+) redox state.</text>
</comment>
<dbReference type="InterPro" id="IPR036291">
    <property type="entry name" value="NAD(P)-bd_dom_sf"/>
</dbReference>
<dbReference type="NCBIfam" id="NF003995">
    <property type="entry name" value="PRK05472.2-4"/>
    <property type="match status" value="1"/>
</dbReference>
<proteinExistence type="inferred from homology"/>
<dbReference type="EMBL" id="FPIP01000001">
    <property type="protein sequence ID" value="SFW15006.1"/>
    <property type="molecule type" value="Genomic_DNA"/>
</dbReference>
<evidence type="ECO:0000256" key="5">
    <source>
        <dbReference type="ARBA" id="ARBA00023125"/>
    </source>
</evidence>
<dbReference type="NCBIfam" id="NF003996">
    <property type="entry name" value="PRK05472.2-5"/>
    <property type="match status" value="1"/>
</dbReference>
<evidence type="ECO:0000313" key="9">
    <source>
        <dbReference type="EMBL" id="SFW15006.1"/>
    </source>
</evidence>
<evidence type="ECO:0000256" key="2">
    <source>
        <dbReference type="ARBA" id="ARBA00022491"/>
    </source>
</evidence>
<accession>A0A1K1LZ96</accession>
<dbReference type="GO" id="GO:0045892">
    <property type="term" value="P:negative regulation of DNA-templated transcription"/>
    <property type="evidence" value="ECO:0007669"/>
    <property type="project" value="InterPro"/>
</dbReference>
<dbReference type="AlphaFoldDB" id="A0A1K1LZ96"/>
<dbReference type="GO" id="GO:0003677">
    <property type="term" value="F:DNA binding"/>
    <property type="evidence" value="ECO:0007669"/>
    <property type="project" value="UniProtKB-UniRule"/>
</dbReference>
<evidence type="ECO:0000256" key="4">
    <source>
        <dbReference type="ARBA" id="ARBA00023027"/>
    </source>
</evidence>
<keyword evidence="5 7" id="KW-0238">DNA-binding</keyword>
<dbReference type="NCBIfam" id="NF003990">
    <property type="entry name" value="PRK05472.1-4"/>
    <property type="match status" value="1"/>
</dbReference>
<keyword evidence="1 7" id="KW-0963">Cytoplasm</keyword>
<dbReference type="SUPFAM" id="SSF46785">
    <property type="entry name" value="Winged helix' DNA-binding domain"/>
    <property type="match status" value="1"/>
</dbReference>
<dbReference type="Pfam" id="PF02629">
    <property type="entry name" value="CoA_binding"/>
    <property type="match status" value="1"/>
</dbReference>
<evidence type="ECO:0000256" key="1">
    <source>
        <dbReference type="ARBA" id="ARBA00022490"/>
    </source>
</evidence>
<keyword evidence="4 7" id="KW-0520">NAD</keyword>
<protein>
    <recommendedName>
        <fullName evidence="7">Redox-sensing transcriptional repressor Rex</fullName>
    </recommendedName>
</protein>
<dbReference type="NCBIfam" id="NF003994">
    <property type="entry name" value="PRK05472.2-3"/>
    <property type="match status" value="1"/>
</dbReference>
<sequence>MSKDSISNSVIRRLPRYYRFLGELEHNGYVRISSRELSEKMGLTASQIRQDFNCFGEFGQQGYGYNVSDLRLEIGKILGLDKQTPMILLGAGNLGKAIASHIDFHNKGFDLIGAFDVNPDIIGKEIGELKVRSTDELSTFCTENKPIAAILCVPMNAAEKLANTLIECGIKAFWNFTHYDLKVTHKGIAVENVHLGDSLTTLSYGLNNLESSESK</sequence>
<dbReference type="GO" id="GO:0003700">
    <property type="term" value="F:DNA-binding transcription factor activity"/>
    <property type="evidence" value="ECO:0007669"/>
    <property type="project" value="UniProtKB-UniRule"/>
</dbReference>
<feature type="domain" description="CoA-binding" evidence="8">
    <location>
        <begin position="79"/>
        <end position="180"/>
    </location>
</feature>
<comment type="similarity">
    <text evidence="7">Belongs to the transcriptional regulatory Rex family.</text>
</comment>
<dbReference type="GO" id="GO:0051775">
    <property type="term" value="P:response to redox state"/>
    <property type="evidence" value="ECO:0007669"/>
    <property type="project" value="InterPro"/>
</dbReference>
<dbReference type="Proteomes" id="UP000183461">
    <property type="component" value="Unassembled WGS sequence"/>
</dbReference>
<dbReference type="InterPro" id="IPR022876">
    <property type="entry name" value="Tscrpt_rep_Rex"/>
</dbReference>
<dbReference type="SMART" id="SM00881">
    <property type="entry name" value="CoA_binding"/>
    <property type="match status" value="1"/>
</dbReference>
<evidence type="ECO:0000256" key="7">
    <source>
        <dbReference type="HAMAP-Rule" id="MF_01131"/>
    </source>
</evidence>
<feature type="DNA-binding region" description="H-T-H motif" evidence="7">
    <location>
        <begin position="16"/>
        <end position="55"/>
    </location>
</feature>
<evidence type="ECO:0000256" key="3">
    <source>
        <dbReference type="ARBA" id="ARBA00023015"/>
    </source>
</evidence>
<dbReference type="RefSeq" id="WP_072299181.1">
    <property type="nucleotide sequence ID" value="NZ_CAMIZA010000002.1"/>
</dbReference>
<gene>
    <name evidence="7" type="primary">rex</name>
    <name evidence="9" type="ORF">SAMN02910280_0799</name>
</gene>
<evidence type="ECO:0000256" key="6">
    <source>
        <dbReference type="ARBA" id="ARBA00023163"/>
    </source>
</evidence>
<dbReference type="PANTHER" id="PTHR35786:SF1">
    <property type="entry name" value="REDOX-SENSING TRANSCRIPTIONAL REPRESSOR REX 1"/>
    <property type="match status" value="1"/>
</dbReference>
<organism evidence="9 10">
    <name type="scientific">Ruminococcus flavefaciens</name>
    <dbReference type="NCBI Taxonomy" id="1265"/>
    <lineage>
        <taxon>Bacteria</taxon>
        <taxon>Bacillati</taxon>
        <taxon>Bacillota</taxon>
        <taxon>Clostridia</taxon>
        <taxon>Eubacteriales</taxon>
        <taxon>Oscillospiraceae</taxon>
        <taxon>Ruminococcus</taxon>
    </lineage>
</organism>
<dbReference type="SUPFAM" id="SSF51735">
    <property type="entry name" value="NAD(P)-binding Rossmann-fold domains"/>
    <property type="match status" value="1"/>
</dbReference>
<comment type="subunit">
    <text evidence="7">Homodimer.</text>
</comment>
<dbReference type="InterPro" id="IPR036388">
    <property type="entry name" value="WH-like_DNA-bd_sf"/>
</dbReference>
<reference evidence="10" key="1">
    <citation type="submission" date="2016-11" db="EMBL/GenBank/DDBJ databases">
        <authorList>
            <person name="Varghese N."/>
            <person name="Submissions S."/>
        </authorList>
    </citation>
    <scope>NUCLEOTIDE SEQUENCE [LARGE SCALE GENOMIC DNA]</scope>
    <source>
        <strain evidence="10">YL228</strain>
    </source>
</reference>
<dbReference type="InterPro" id="IPR036390">
    <property type="entry name" value="WH_DNA-bd_sf"/>
</dbReference>
<dbReference type="GO" id="GO:0005737">
    <property type="term" value="C:cytoplasm"/>
    <property type="evidence" value="ECO:0007669"/>
    <property type="project" value="UniProtKB-SubCell"/>
</dbReference>
<name>A0A1K1LZ96_RUMFL</name>
<feature type="binding site" evidence="7">
    <location>
        <begin position="90"/>
        <end position="95"/>
    </location>
    <ligand>
        <name>NAD(+)</name>
        <dbReference type="ChEBI" id="CHEBI:57540"/>
    </ligand>
</feature>
<dbReference type="PANTHER" id="PTHR35786">
    <property type="entry name" value="REDOX-SENSING TRANSCRIPTIONAL REPRESSOR REX"/>
    <property type="match status" value="1"/>
</dbReference>
<comment type="subcellular location">
    <subcellularLocation>
        <location evidence="7">Cytoplasm</location>
    </subcellularLocation>
</comment>
<keyword evidence="6 7" id="KW-0804">Transcription</keyword>
<dbReference type="InterPro" id="IPR009718">
    <property type="entry name" value="Rex_DNA-bd_C_dom"/>
</dbReference>